<reference evidence="2" key="1">
    <citation type="submission" date="2019-01" db="EMBL/GenBank/DDBJ databases">
        <title>Colletotrichum abscissum LGMF1257.</title>
        <authorList>
            <person name="Baroncelli R."/>
        </authorList>
    </citation>
    <scope>NUCLEOTIDE SEQUENCE</scope>
    <source>
        <strain evidence="2">Ca142</strain>
    </source>
</reference>
<accession>A0A9P9WZ75</accession>
<name>A0A9P9WZ75_9PEZI</name>
<gene>
    <name evidence="2" type="ORF">CABS02_15439</name>
</gene>
<keyword evidence="3" id="KW-1185">Reference proteome</keyword>
<feature type="region of interest" description="Disordered" evidence="1">
    <location>
        <begin position="107"/>
        <end position="136"/>
    </location>
</feature>
<proteinExistence type="predicted"/>
<evidence type="ECO:0000313" key="2">
    <source>
        <dbReference type="EMBL" id="KAI3527115.1"/>
    </source>
</evidence>
<sequence>MDALSSPCAYCGSVAVRDPSARNHDLLRICTAAQRYVLLRRQWDPRVYLAAKDLRLRERLGAIRAEKPDVDVVVWDSRSTPQPVADCCFYAVIGCVLEKPAPFPGPRPGLGGLASHKAAGPFDFPTDGTQKERPPS</sequence>
<comment type="caution">
    <text evidence="2">The sequence shown here is derived from an EMBL/GenBank/DDBJ whole genome shotgun (WGS) entry which is preliminary data.</text>
</comment>
<dbReference type="Proteomes" id="UP001056436">
    <property type="component" value="Unassembled WGS sequence"/>
</dbReference>
<protein>
    <submittedName>
        <fullName evidence="2">Uncharacterized protein</fullName>
    </submittedName>
</protein>
<organism evidence="2 3">
    <name type="scientific">Colletotrichum abscissum</name>
    <dbReference type="NCBI Taxonomy" id="1671311"/>
    <lineage>
        <taxon>Eukaryota</taxon>
        <taxon>Fungi</taxon>
        <taxon>Dikarya</taxon>
        <taxon>Ascomycota</taxon>
        <taxon>Pezizomycotina</taxon>
        <taxon>Sordariomycetes</taxon>
        <taxon>Hypocreomycetidae</taxon>
        <taxon>Glomerellales</taxon>
        <taxon>Glomerellaceae</taxon>
        <taxon>Colletotrichum</taxon>
        <taxon>Colletotrichum acutatum species complex</taxon>
    </lineage>
</organism>
<evidence type="ECO:0000313" key="3">
    <source>
        <dbReference type="Proteomes" id="UP001056436"/>
    </source>
</evidence>
<dbReference type="EMBL" id="SDAQ01000343">
    <property type="protein sequence ID" value="KAI3527115.1"/>
    <property type="molecule type" value="Genomic_DNA"/>
</dbReference>
<evidence type="ECO:0000256" key="1">
    <source>
        <dbReference type="SAM" id="MobiDB-lite"/>
    </source>
</evidence>
<dbReference type="AlphaFoldDB" id="A0A9P9WZ75"/>